<feature type="binding site" evidence="4">
    <location>
        <position position="32"/>
    </location>
    <ligand>
        <name>Mg(2+)</name>
        <dbReference type="ChEBI" id="CHEBI:18420"/>
    </ligand>
</feature>
<dbReference type="GO" id="GO:0046872">
    <property type="term" value="F:metal ion binding"/>
    <property type="evidence" value="ECO:0007669"/>
    <property type="project" value="UniProtKB-KW"/>
</dbReference>
<comment type="cofactor">
    <cofactor evidence="4">
        <name>Mg(2+)</name>
        <dbReference type="ChEBI" id="CHEBI:18420"/>
    </cofactor>
    <text evidence="4">Divalent metal ions. Mg(2+) is the most effective.</text>
</comment>
<gene>
    <name evidence="5" type="ORF">Dbus_chrXg49</name>
</gene>
<dbReference type="InterPro" id="IPR023214">
    <property type="entry name" value="HAD_sf"/>
</dbReference>
<dbReference type="AlphaFoldDB" id="A0A0M3QYS5"/>
<protein>
    <submittedName>
        <fullName evidence="5">CG10352</fullName>
    </submittedName>
</protein>
<dbReference type="Gene3D" id="3.40.50.1000">
    <property type="entry name" value="HAD superfamily/HAD-like"/>
    <property type="match status" value="2"/>
</dbReference>
<evidence type="ECO:0000313" key="6">
    <source>
        <dbReference type="Proteomes" id="UP000494163"/>
    </source>
</evidence>
<feature type="active site" description="Proton donor" evidence="2">
    <location>
        <position position="32"/>
    </location>
</feature>
<dbReference type="PANTHER" id="PTHR19288:SF4">
    <property type="entry name" value="RE04130P-RELATED"/>
    <property type="match status" value="1"/>
</dbReference>
<dbReference type="SMR" id="A0A0M3QYS5"/>
<keyword evidence="6" id="KW-1185">Reference proteome</keyword>
<dbReference type="PIRSF" id="PIRSF000915">
    <property type="entry name" value="PGP-type_phosphatase"/>
    <property type="match status" value="1"/>
</dbReference>
<comment type="similarity">
    <text evidence="1">Belongs to the HAD-like hydrolase superfamily.</text>
</comment>
<dbReference type="NCBIfam" id="TIGR01460">
    <property type="entry name" value="HAD-SF-IIA"/>
    <property type="match status" value="1"/>
</dbReference>
<evidence type="ECO:0000256" key="3">
    <source>
        <dbReference type="PIRSR" id="PIRSR000915-2"/>
    </source>
</evidence>
<feature type="binding site" evidence="3">
    <location>
        <position position="223"/>
    </location>
    <ligand>
        <name>substrate</name>
    </ligand>
</feature>
<dbReference type="OrthoDB" id="413953at2759"/>
<dbReference type="InterPro" id="IPR036412">
    <property type="entry name" value="HAD-like_sf"/>
</dbReference>
<keyword evidence="4" id="KW-0460">Magnesium</keyword>
<dbReference type="Pfam" id="PF13344">
    <property type="entry name" value="Hydrolase_6"/>
    <property type="match status" value="1"/>
</dbReference>
<accession>A0A0M3QYS5</accession>
<feature type="binding site" evidence="4">
    <location>
        <position position="30"/>
    </location>
    <ligand>
        <name>Mg(2+)</name>
        <dbReference type="ChEBI" id="CHEBI:18420"/>
    </ligand>
</feature>
<proteinExistence type="inferred from homology"/>
<dbReference type="SUPFAM" id="SSF56784">
    <property type="entry name" value="HAD-like"/>
    <property type="match status" value="1"/>
</dbReference>
<dbReference type="STRING" id="30019.A0A0M3QYS5"/>
<feature type="active site" description="Nucleophile" evidence="2">
    <location>
        <position position="30"/>
    </location>
</feature>
<dbReference type="InterPro" id="IPR006357">
    <property type="entry name" value="HAD-SF_hydro_IIA"/>
</dbReference>
<dbReference type="PANTHER" id="PTHR19288">
    <property type="entry name" value="4-NITROPHENYLPHOSPHATASE-RELATED"/>
    <property type="match status" value="1"/>
</dbReference>
<dbReference type="Pfam" id="PF13242">
    <property type="entry name" value="Hydrolase_like"/>
    <property type="match status" value="1"/>
</dbReference>
<feature type="binding site" evidence="4">
    <location>
        <position position="249"/>
    </location>
    <ligand>
        <name>Mg(2+)</name>
        <dbReference type="ChEBI" id="CHEBI:18420"/>
    </ligand>
</feature>
<dbReference type="GO" id="GO:0016791">
    <property type="term" value="F:phosphatase activity"/>
    <property type="evidence" value="ECO:0007669"/>
    <property type="project" value="TreeGrafter"/>
</dbReference>
<sequence length="302" mass="33086">MSTATPKWIKQLTSAERQQFFDSFDVVFCDCDGVVWFTLRDFIPGAAQALRELQQRGKQLTFVTNNSICTVEQLLQKFHNQQLQIEREQLLHPAQSVCDHLKSLSFEGLIYCLATPPFRQLLSSAGFKLCPEPESLSICSLADLRAAIYDAEPVQAVVIDVDFNLSASKLMRAQLQLQNPNCLFLAGAADVKIPFGKADIIGPGPFIDILAHSTARQPTVLGKPGAALRQLLRQRFAHIPDHRVLFVGDSLDSDIGFARASGYQTLLVLTGGSSAQDVASLAPGHAHLPDYIGDSLADLCEH</sequence>
<dbReference type="FunFam" id="3.40.50.1000:FF:000170">
    <property type="entry name" value="4-nitrophenylphosphatase"/>
    <property type="match status" value="1"/>
</dbReference>
<keyword evidence="4" id="KW-0479">Metal-binding</keyword>
<name>A0A0M3QYS5_DROBS</name>
<keyword evidence="1" id="KW-0378">Hydrolase</keyword>
<evidence type="ECO:0000256" key="1">
    <source>
        <dbReference type="PIRNR" id="PIRNR000915"/>
    </source>
</evidence>
<organism evidence="5 6">
    <name type="scientific">Drosophila busckii</name>
    <name type="common">Fruit fly</name>
    <dbReference type="NCBI Taxonomy" id="30019"/>
    <lineage>
        <taxon>Eukaryota</taxon>
        <taxon>Metazoa</taxon>
        <taxon>Ecdysozoa</taxon>
        <taxon>Arthropoda</taxon>
        <taxon>Hexapoda</taxon>
        <taxon>Insecta</taxon>
        <taxon>Pterygota</taxon>
        <taxon>Neoptera</taxon>
        <taxon>Endopterygota</taxon>
        <taxon>Diptera</taxon>
        <taxon>Brachycera</taxon>
        <taxon>Muscomorpha</taxon>
        <taxon>Ephydroidea</taxon>
        <taxon>Drosophilidae</taxon>
        <taxon>Drosophila</taxon>
    </lineage>
</organism>
<dbReference type="GO" id="GO:0005737">
    <property type="term" value="C:cytoplasm"/>
    <property type="evidence" value="ECO:0007669"/>
    <property type="project" value="TreeGrafter"/>
</dbReference>
<dbReference type="OMA" id="VDFNMSA"/>
<evidence type="ECO:0000256" key="2">
    <source>
        <dbReference type="PIRSR" id="PIRSR000915-1"/>
    </source>
</evidence>
<evidence type="ECO:0000256" key="4">
    <source>
        <dbReference type="PIRSR" id="PIRSR000915-3"/>
    </source>
</evidence>
<reference evidence="5 6" key="1">
    <citation type="submission" date="2015-08" db="EMBL/GenBank/DDBJ databases">
        <title>Ancestral chromatin configuration constrains chromatin evolution on differentiating sex chromosomes in Drosophila.</title>
        <authorList>
            <person name="Zhou Q."/>
            <person name="Bachtrog D."/>
        </authorList>
    </citation>
    <scope>NUCLEOTIDE SEQUENCE [LARGE SCALE GENOMIC DNA]</scope>
    <source>
        <tissue evidence="5">Whole larvae</tissue>
    </source>
</reference>
<dbReference type="Proteomes" id="UP000494163">
    <property type="component" value="Chromosome X"/>
</dbReference>
<evidence type="ECO:0000313" key="5">
    <source>
        <dbReference type="EMBL" id="ALC48193.1"/>
    </source>
</evidence>
<dbReference type="EMBL" id="CP012528">
    <property type="protein sequence ID" value="ALC48193.1"/>
    <property type="molecule type" value="Genomic_DNA"/>
</dbReference>